<accession>A0A2Z4G882</accession>
<protein>
    <submittedName>
        <fullName evidence="2">Uncharacterized protein</fullName>
    </submittedName>
</protein>
<evidence type="ECO:0000313" key="3">
    <source>
        <dbReference type="Proteomes" id="UP000249873"/>
    </source>
</evidence>
<dbReference type="RefSeq" id="WP_111370407.1">
    <property type="nucleotide sequence ID" value="NZ_CP029480.1"/>
</dbReference>
<dbReference type="AlphaFoldDB" id="A0A2Z4G882"/>
<reference evidence="2 3" key="1">
    <citation type="submission" date="2018-05" db="EMBL/GenBank/DDBJ databases">
        <title>Complete genome sequence of Arcticibacterium luteifluviistationis SM1504T, a cytophagaceae bacterium isolated from Arctic surface seawater.</title>
        <authorList>
            <person name="Li Y."/>
            <person name="Qin Q.-L."/>
        </authorList>
    </citation>
    <scope>NUCLEOTIDE SEQUENCE [LARGE SCALE GENOMIC DNA]</scope>
    <source>
        <strain evidence="2 3">SM1504</strain>
    </source>
</reference>
<feature type="region of interest" description="Disordered" evidence="1">
    <location>
        <begin position="807"/>
        <end position="826"/>
    </location>
</feature>
<feature type="compositionally biased region" description="Basic and acidic residues" evidence="1">
    <location>
        <begin position="809"/>
        <end position="826"/>
    </location>
</feature>
<keyword evidence="3" id="KW-1185">Reference proteome</keyword>
<evidence type="ECO:0000256" key="1">
    <source>
        <dbReference type="SAM" id="MobiDB-lite"/>
    </source>
</evidence>
<evidence type="ECO:0000313" key="2">
    <source>
        <dbReference type="EMBL" id="AWV97305.1"/>
    </source>
</evidence>
<organism evidence="2 3">
    <name type="scientific">Arcticibacterium luteifluviistationis</name>
    <dbReference type="NCBI Taxonomy" id="1784714"/>
    <lineage>
        <taxon>Bacteria</taxon>
        <taxon>Pseudomonadati</taxon>
        <taxon>Bacteroidota</taxon>
        <taxon>Cytophagia</taxon>
        <taxon>Cytophagales</taxon>
        <taxon>Leadbetterellaceae</taxon>
        <taxon>Arcticibacterium</taxon>
    </lineage>
</organism>
<name>A0A2Z4G882_9BACT</name>
<dbReference type="OrthoDB" id="9796370at2"/>
<proteinExistence type="predicted"/>
<dbReference type="KEGG" id="als:DJ013_03615"/>
<gene>
    <name evidence="2" type="ORF">DJ013_03615</name>
</gene>
<sequence length="1265" mass="146663">MKLVTRDNIERWADTTFSKAALPYLISRLVRATTPASTKANLPSGSATYIGGWDGIVNCESETAYVPKGTSLWEFGTNSDIKGKADGDYNKRKGNSIGFTPKDSVFVFVTPRLWSKKDEWIKEKKAENHWKDVIVYDSVDIEQWLDIALSVSRWFAAQDGVGTYPFDGIMTADEFWEEWSIGAKGLVLLPESIIAGREYEKNQLLITLQGDPTIKGIKASTKNEAIAFIIAAAKTFPDDDSDRFFSKALIIDTEGNFRGVRINTNTSLNLIPSFDEAQPLYAAVSKGHHVLVPLGADDDFNQETITLPTIDRDGQINSLIKSGVSKDEAEKFSRESGRNITILKKLLGFPYNKAKWFFKEDIREIIPALLLGRWNETFVGDIELIEQLSNQKYAEYLVTLNKWRNFEESPIIQIGETWRLTSPLDLWTNLSAQLTENDFKNLQECFYQAFKNGNPIIKSKDENDFAASFNKKRKYSNWSREGLTQSLILVGRLGDSIKIPNLNKPQNWVDNIVLDLLYNATGETWVSVDHELPLISEASPDSFLKSVNNSLAKEKPEIMEMFEEDDGILHKTSHHTGLLWALENLAWLPEYLRDSSLILLQLSRLDPGGNLSNRPLNSITEIFKPWHYQTLASYDERMAVLKYITEREQETGWSLLIRMLPEHRGVAHPTHKMRWRMFDKNTNLKYTYQEIWYTHSAVIEMLLELFDFNENKFAELINEVTNLSTKDKDRVLTWADKVCLKVEQKSFITWATTRKILNHHRSHPDEDWALPELELKRLEDLYNKLQPTSTLDKYIWLFNDHWPQFPEGTENKDNEHEKRHEQKQKRVDDARKDAVINFISELGLEKTLELRNKISQLWAFGYALADVISKQEDIFTVSKCLSDEESKITFVHSFIYRKSIKEGFDWVKVLFNDLQENGNSHQALSNILIPINQNKELWDFISTLNEEIQNLYWQNVRPHFYHISDAEKVFGVKMLLNHKRFFSAIDIASHFPKVIPTNLLAETLRRAGTEESSETIPFNGYEIERIFEEIDNREGIEKSTLIELEWLYLPILDSYGTKRNPINLEEELANNPDFFIDVLKWIYLPKDKTLLEEERKGLKDEIIESRAKQSYHLLNSWKKIPGMKDDYSIDEMELKSWIDKVRELAKNVSRLEVADMQIGKLLAQYPENIPEWPQETIFKIIEEISSDRIMRNYSSALYNKRGSSTRGAFDGGDIERANAHYFEKLERDFKSKYPNVAEIFKRLSDSYLFEANQMDEEAERNKLEY</sequence>
<dbReference type="EMBL" id="CP029480">
    <property type="protein sequence ID" value="AWV97305.1"/>
    <property type="molecule type" value="Genomic_DNA"/>
</dbReference>
<dbReference type="Proteomes" id="UP000249873">
    <property type="component" value="Chromosome"/>
</dbReference>